<feature type="compositionally biased region" description="Gly residues" evidence="1">
    <location>
        <begin position="74"/>
        <end position="83"/>
    </location>
</feature>
<name>A0A8A1M8M8_AJECA</name>
<feature type="region of interest" description="Disordered" evidence="1">
    <location>
        <begin position="65"/>
        <end position="87"/>
    </location>
</feature>
<evidence type="ECO:0000313" key="4">
    <source>
        <dbReference type="Proteomes" id="UP000663671"/>
    </source>
</evidence>
<evidence type="ECO:0000256" key="2">
    <source>
        <dbReference type="SAM" id="Phobius"/>
    </source>
</evidence>
<keyword evidence="2" id="KW-0472">Membrane</keyword>
<accession>A0A8A1M8M8</accession>
<proteinExistence type="predicted"/>
<dbReference type="EMBL" id="CP069110">
    <property type="protein sequence ID" value="QSS60832.1"/>
    <property type="molecule type" value="Genomic_DNA"/>
</dbReference>
<evidence type="ECO:0000256" key="1">
    <source>
        <dbReference type="SAM" id="MobiDB-lite"/>
    </source>
</evidence>
<reference evidence="3" key="1">
    <citation type="submission" date="2021-01" db="EMBL/GenBank/DDBJ databases">
        <title>Chromosome-level genome assembly of a human fungal pathogen reveals clustering of transcriptionally co-regulated genes.</title>
        <authorList>
            <person name="Voorhies M."/>
            <person name="Cohen S."/>
            <person name="Shea T.P."/>
            <person name="Petrus S."/>
            <person name="Munoz J.F."/>
            <person name="Poplawski S."/>
            <person name="Goldman W.E."/>
            <person name="Michael T."/>
            <person name="Cuomo C.A."/>
            <person name="Sil A."/>
            <person name="Beyhan S."/>
        </authorList>
    </citation>
    <scope>NUCLEOTIDE SEQUENCE</scope>
    <source>
        <strain evidence="3">WU24</strain>
    </source>
</reference>
<evidence type="ECO:0000313" key="3">
    <source>
        <dbReference type="EMBL" id="QSS60832.1"/>
    </source>
</evidence>
<protein>
    <submittedName>
        <fullName evidence="3">Uncharacterized protein</fullName>
    </submittedName>
</protein>
<gene>
    <name evidence="3" type="ORF">I7I51_05636</name>
</gene>
<dbReference type="AlphaFoldDB" id="A0A8A1M8M8"/>
<dbReference type="Proteomes" id="UP000663671">
    <property type="component" value="Chromosome 4"/>
</dbReference>
<keyword evidence="2" id="KW-1133">Transmembrane helix</keyword>
<feature type="transmembrane region" description="Helical" evidence="2">
    <location>
        <begin position="21"/>
        <end position="41"/>
    </location>
</feature>
<sequence>MGPARCKSKIWGREENSSRRWLIGLGSLGAGCWLLAAGWDWGEQGRVAGSCGGRHKARTGQVWVGVPRNKSSGKPGGGAGKQGGLEQEDAGGRVLGQWVKLHSVLTGLTEGGKSTKNRFVR</sequence>
<keyword evidence="2" id="KW-0812">Transmembrane</keyword>
<organism evidence="3 4">
    <name type="scientific">Ajellomyces capsulatus</name>
    <name type="common">Darling's disease fungus</name>
    <name type="synonym">Histoplasma capsulatum</name>
    <dbReference type="NCBI Taxonomy" id="5037"/>
    <lineage>
        <taxon>Eukaryota</taxon>
        <taxon>Fungi</taxon>
        <taxon>Dikarya</taxon>
        <taxon>Ascomycota</taxon>
        <taxon>Pezizomycotina</taxon>
        <taxon>Eurotiomycetes</taxon>
        <taxon>Eurotiomycetidae</taxon>
        <taxon>Onygenales</taxon>
        <taxon>Ajellomycetaceae</taxon>
        <taxon>Histoplasma</taxon>
    </lineage>
</organism>
<dbReference type="PROSITE" id="PS51257">
    <property type="entry name" value="PROKAR_LIPOPROTEIN"/>
    <property type="match status" value="1"/>
</dbReference>
<dbReference type="VEuPathDB" id="FungiDB:I7I51_05636"/>